<protein>
    <submittedName>
        <fullName evidence="1">Uncharacterized protein</fullName>
    </submittedName>
</protein>
<accession>E4Z6U7</accession>
<dbReference type="AlphaFoldDB" id="E4Z6U7"/>
<feature type="non-terminal residue" evidence="1">
    <location>
        <position position="1"/>
    </location>
</feature>
<reference evidence="1" key="1">
    <citation type="journal article" date="2010" name="Science">
        <title>Plasticity of animal genome architecture unmasked by rapid evolution of a pelagic tunicate.</title>
        <authorList>
            <person name="Denoeud F."/>
            <person name="Henriet S."/>
            <person name="Mungpakdee S."/>
            <person name="Aury J.M."/>
            <person name="Da Silva C."/>
            <person name="Brinkmann H."/>
            <person name="Mikhaleva J."/>
            <person name="Olsen L.C."/>
            <person name="Jubin C."/>
            <person name="Canestro C."/>
            <person name="Bouquet J.M."/>
            <person name="Danks G."/>
            <person name="Poulain J."/>
            <person name="Campsteijn C."/>
            <person name="Adamski M."/>
            <person name="Cross I."/>
            <person name="Yadetie F."/>
            <person name="Muffato M."/>
            <person name="Louis A."/>
            <person name="Butcher S."/>
            <person name="Tsagkogeorga G."/>
            <person name="Konrad A."/>
            <person name="Singh S."/>
            <person name="Jensen M.F."/>
            <person name="Cong E.H."/>
            <person name="Eikeseth-Otteraa H."/>
            <person name="Noel B."/>
            <person name="Anthouard V."/>
            <person name="Porcel B.M."/>
            <person name="Kachouri-Lafond R."/>
            <person name="Nishino A."/>
            <person name="Ugolini M."/>
            <person name="Chourrout P."/>
            <person name="Nishida H."/>
            <person name="Aasland R."/>
            <person name="Huzurbazar S."/>
            <person name="Westhof E."/>
            <person name="Delsuc F."/>
            <person name="Lehrach H."/>
            <person name="Reinhardt R."/>
            <person name="Weissenbach J."/>
            <person name="Roy S.W."/>
            <person name="Artiguenave F."/>
            <person name="Postlethwait J.H."/>
            <person name="Manak J.R."/>
            <person name="Thompson E.M."/>
            <person name="Jaillon O."/>
            <person name="Du Pasquier L."/>
            <person name="Boudinot P."/>
            <person name="Liberles D.A."/>
            <person name="Volff J.N."/>
            <person name="Philippe H."/>
            <person name="Lenhard B."/>
            <person name="Roest Crollius H."/>
            <person name="Wincker P."/>
            <person name="Chourrout D."/>
        </authorList>
    </citation>
    <scope>NUCLEOTIDE SEQUENCE [LARGE SCALE GENOMIC DNA]</scope>
</reference>
<organism evidence="1">
    <name type="scientific">Oikopleura dioica</name>
    <name type="common">Tunicate</name>
    <dbReference type="NCBI Taxonomy" id="34765"/>
    <lineage>
        <taxon>Eukaryota</taxon>
        <taxon>Metazoa</taxon>
        <taxon>Chordata</taxon>
        <taxon>Tunicata</taxon>
        <taxon>Appendicularia</taxon>
        <taxon>Copelata</taxon>
        <taxon>Oikopleuridae</taxon>
        <taxon>Oikopleura</taxon>
    </lineage>
</organism>
<gene>
    <name evidence="1" type="ORF">GSOID_T00028022001</name>
</gene>
<proteinExistence type="predicted"/>
<dbReference type="EMBL" id="FN658213">
    <property type="protein sequence ID" value="CBY43425.1"/>
    <property type="molecule type" value="Genomic_DNA"/>
</dbReference>
<evidence type="ECO:0000313" key="1">
    <source>
        <dbReference type="EMBL" id="CBY43425.1"/>
    </source>
</evidence>
<dbReference type="Proteomes" id="UP000011014">
    <property type="component" value="Unassembled WGS sequence"/>
</dbReference>
<sequence>ANTSQRIINLTRKFAFPLEEKKDLK</sequence>
<name>E4Z6U7_OIKDI</name>